<dbReference type="FunFam" id="1.10.510.10:FF:000293">
    <property type="entry name" value="SRSF protein kinase 1"/>
    <property type="match status" value="1"/>
</dbReference>
<evidence type="ECO:0000256" key="6">
    <source>
        <dbReference type="ARBA" id="ARBA00022840"/>
    </source>
</evidence>
<feature type="compositionally biased region" description="Basic residues" evidence="10">
    <location>
        <begin position="364"/>
        <end position="377"/>
    </location>
</feature>
<comment type="catalytic activity">
    <reaction evidence="7">
        <text>L-threonyl-[protein] + ATP = O-phospho-L-threonyl-[protein] + ADP + H(+)</text>
        <dbReference type="Rhea" id="RHEA:46608"/>
        <dbReference type="Rhea" id="RHEA-COMP:11060"/>
        <dbReference type="Rhea" id="RHEA-COMP:11605"/>
        <dbReference type="ChEBI" id="CHEBI:15378"/>
        <dbReference type="ChEBI" id="CHEBI:30013"/>
        <dbReference type="ChEBI" id="CHEBI:30616"/>
        <dbReference type="ChEBI" id="CHEBI:61977"/>
        <dbReference type="ChEBI" id="CHEBI:456216"/>
        <dbReference type="EC" id="2.7.11.1"/>
    </reaction>
</comment>
<organism evidence="12 13">
    <name type="scientific">Euplotes crassus</name>
    <dbReference type="NCBI Taxonomy" id="5936"/>
    <lineage>
        <taxon>Eukaryota</taxon>
        <taxon>Sar</taxon>
        <taxon>Alveolata</taxon>
        <taxon>Ciliophora</taxon>
        <taxon>Intramacronucleata</taxon>
        <taxon>Spirotrichea</taxon>
        <taxon>Hypotrichia</taxon>
        <taxon>Euplotida</taxon>
        <taxon>Euplotidae</taxon>
        <taxon>Moneuplotes</taxon>
    </lineage>
</organism>
<evidence type="ECO:0000256" key="3">
    <source>
        <dbReference type="ARBA" id="ARBA00022679"/>
    </source>
</evidence>
<feature type="compositionally biased region" description="Basic and acidic residues" evidence="10">
    <location>
        <begin position="80"/>
        <end position="90"/>
    </location>
</feature>
<dbReference type="GO" id="GO:0050684">
    <property type="term" value="P:regulation of mRNA processing"/>
    <property type="evidence" value="ECO:0007669"/>
    <property type="project" value="TreeGrafter"/>
</dbReference>
<comment type="caution">
    <text evidence="12">The sequence shown here is derived from an EMBL/GenBank/DDBJ whole genome shotgun (WGS) entry which is preliminary data.</text>
</comment>
<evidence type="ECO:0000256" key="8">
    <source>
        <dbReference type="ARBA" id="ARBA00048679"/>
    </source>
</evidence>
<feature type="compositionally biased region" description="Basic residues" evidence="10">
    <location>
        <begin position="36"/>
        <end position="48"/>
    </location>
</feature>
<dbReference type="PANTHER" id="PTHR47634:SF9">
    <property type="entry name" value="PROTEIN KINASE DOMAIN-CONTAINING PROTEIN-RELATED"/>
    <property type="match status" value="1"/>
</dbReference>
<dbReference type="PROSITE" id="PS00107">
    <property type="entry name" value="PROTEIN_KINASE_ATP"/>
    <property type="match status" value="1"/>
</dbReference>
<dbReference type="PROSITE" id="PS50011">
    <property type="entry name" value="PROTEIN_KINASE_DOM"/>
    <property type="match status" value="1"/>
</dbReference>
<dbReference type="SMART" id="SM00220">
    <property type="entry name" value="S_TKc"/>
    <property type="match status" value="1"/>
</dbReference>
<dbReference type="InterPro" id="IPR017441">
    <property type="entry name" value="Protein_kinase_ATP_BS"/>
</dbReference>
<evidence type="ECO:0000313" key="13">
    <source>
        <dbReference type="Proteomes" id="UP001295684"/>
    </source>
</evidence>
<feature type="compositionally biased region" description="Acidic residues" evidence="10">
    <location>
        <begin position="571"/>
        <end position="584"/>
    </location>
</feature>
<dbReference type="InterPro" id="IPR051334">
    <property type="entry name" value="SRPK"/>
</dbReference>
<sequence>MNQSQLEDSVSLQESEITDETSIDDIVKSIENSTSKKNKKKRRKKNKKTDHQKDLPEEEVSNENVKEEAKKTLPVTTVTTKEDEKIKADVKASSTQRFQKEEQKERKPAQSAPKIKQDDVFRPRKIELTDSFWDIYNSSVSSGSDNESLPDYKEGGYHPVHIGETFNKRYRVLKKLGFGAFSTVWFCHDMFHNKFVAIKVQKSEESYYSAAEDEIEILDKIVDNIKTEEWKESIEEYNEPNNINSAHCLHMMDHFTFEGPHGKHIGMVFEVMGHNLLKVMKLYDWDGIPLPIARTLARQTLIGLDYLHRLCNVIHTDIKPENAILCPNEKQLMEHLDTIPDHFKTSIQGPIQSSMFFSKEQNKINKRKKKNKPKKKENKNTEEDKEEDEKKILDESVQVKLCDFGNGCWIDHHFTSNIQTRQYRSPEVILGGEYNETCDLWSYACMVFELITGDYLFHPKKRDDCSKEDDHIAFIIELIGKPELKWLKQCKRYRKFFTTRGRMKKIFHHKIWKLKEILIDKYCFKEEEAEPLADFLMQALQWKNEDRKSAQEMLRHPWLSMPSNYDYLVEGSDDDESQKEDDDTASWVTVSSDEESDADDEESEADDEDKDNDSGSTSSYDLC</sequence>
<dbReference type="EMBL" id="CAMPGE010002946">
    <property type="protein sequence ID" value="CAI2361764.1"/>
    <property type="molecule type" value="Genomic_DNA"/>
</dbReference>
<evidence type="ECO:0000256" key="2">
    <source>
        <dbReference type="ARBA" id="ARBA00022527"/>
    </source>
</evidence>
<dbReference type="GO" id="GO:0005524">
    <property type="term" value="F:ATP binding"/>
    <property type="evidence" value="ECO:0007669"/>
    <property type="project" value="UniProtKB-UniRule"/>
</dbReference>
<feature type="compositionally biased region" description="Basic and acidic residues" evidence="10">
    <location>
        <begin position="98"/>
        <end position="108"/>
    </location>
</feature>
<gene>
    <name evidence="12" type="ORF">ECRASSUSDP1_LOCUS3077</name>
</gene>
<dbReference type="InterPro" id="IPR011009">
    <property type="entry name" value="Kinase-like_dom_sf"/>
</dbReference>
<comment type="catalytic activity">
    <reaction evidence="8">
        <text>L-seryl-[protein] + ATP = O-phospho-L-seryl-[protein] + ADP + H(+)</text>
        <dbReference type="Rhea" id="RHEA:17989"/>
        <dbReference type="Rhea" id="RHEA-COMP:9863"/>
        <dbReference type="Rhea" id="RHEA-COMP:11604"/>
        <dbReference type="ChEBI" id="CHEBI:15378"/>
        <dbReference type="ChEBI" id="CHEBI:29999"/>
        <dbReference type="ChEBI" id="CHEBI:30616"/>
        <dbReference type="ChEBI" id="CHEBI:83421"/>
        <dbReference type="ChEBI" id="CHEBI:456216"/>
        <dbReference type="EC" id="2.7.11.1"/>
    </reaction>
</comment>
<evidence type="ECO:0000256" key="1">
    <source>
        <dbReference type="ARBA" id="ARBA00012513"/>
    </source>
</evidence>
<keyword evidence="3" id="KW-0808">Transferase</keyword>
<dbReference type="AlphaFoldDB" id="A0AAD1U7K5"/>
<dbReference type="SUPFAM" id="SSF56112">
    <property type="entry name" value="Protein kinase-like (PK-like)"/>
    <property type="match status" value="1"/>
</dbReference>
<name>A0AAD1U7K5_EUPCR</name>
<evidence type="ECO:0000256" key="10">
    <source>
        <dbReference type="SAM" id="MobiDB-lite"/>
    </source>
</evidence>
<reference evidence="12" key="1">
    <citation type="submission" date="2023-07" db="EMBL/GenBank/DDBJ databases">
        <authorList>
            <consortium name="AG Swart"/>
            <person name="Singh M."/>
            <person name="Singh A."/>
            <person name="Seah K."/>
            <person name="Emmerich C."/>
        </authorList>
    </citation>
    <scope>NUCLEOTIDE SEQUENCE</scope>
    <source>
        <strain evidence="12">DP1</strain>
    </source>
</reference>
<dbReference type="Proteomes" id="UP001295684">
    <property type="component" value="Unassembled WGS sequence"/>
</dbReference>
<feature type="compositionally biased region" description="Acidic residues" evidence="10">
    <location>
        <begin position="592"/>
        <end position="611"/>
    </location>
</feature>
<keyword evidence="6 9" id="KW-0067">ATP-binding</keyword>
<feature type="region of interest" description="Disordered" evidence="10">
    <location>
        <begin position="1"/>
        <end position="120"/>
    </location>
</feature>
<dbReference type="GO" id="GO:0000245">
    <property type="term" value="P:spliceosomal complex assembly"/>
    <property type="evidence" value="ECO:0007669"/>
    <property type="project" value="TreeGrafter"/>
</dbReference>
<dbReference type="EC" id="2.7.11.1" evidence="1"/>
<evidence type="ECO:0000259" key="11">
    <source>
        <dbReference type="PROSITE" id="PS50011"/>
    </source>
</evidence>
<feature type="region of interest" description="Disordered" evidence="10">
    <location>
        <begin position="569"/>
        <end position="623"/>
    </location>
</feature>
<evidence type="ECO:0000256" key="7">
    <source>
        <dbReference type="ARBA" id="ARBA00047899"/>
    </source>
</evidence>
<evidence type="ECO:0000256" key="5">
    <source>
        <dbReference type="ARBA" id="ARBA00022777"/>
    </source>
</evidence>
<feature type="region of interest" description="Disordered" evidence="10">
    <location>
        <begin position="362"/>
        <end position="390"/>
    </location>
</feature>
<feature type="compositionally biased region" description="Polar residues" evidence="10">
    <location>
        <begin position="1"/>
        <end position="15"/>
    </location>
</feature>
<keyword evidence="13" id="KW-1185">Reference proteome</keyword>
<feature type="compositionally biased region" description="Basic and acidic residues" evidence="10">
    <location>
        <begin position="378"/>
        <end position="390"/>
    </location>
</feature>
<proteinExistence type="predicted"/>
<feature type="binding site" evidence="9">
    <location>
        <position position="199"/>
    </location>
    <ligand>
        <name>ATP</name>
        <dbReference type="ChEBI" id="CHEBI:30616"/>
    </ligand>
</feature>
<evidence type="ECO:0000256" key="4">
    <source>
        <dbReference type="ARBA" id="ARBA00022741"/>
    </source>
</evidence>
<keyword evidence="4 9" id="KW-0547">Nucleotide-binding</keyword>
<dbReference type="Pfam" id="PF00069">
    <property type="entry name" value="Pkinase"/>
    <property type="match status" value="2"/>
</dbReference>
<dbReference type="GO" id="GO:0004674">
    <property type="term" value="F:protein serine/threonine kinase activity"/>
    <property type="evidence" value="ECO:0007669"/>
    <property type="project" value="UniProtKB-KW"/>
</dbReference>
<dbReference type="InterPro" id="IPR000719">
    <property type="entry name" value="Prot_kinase_dom"/>
</dbReference>
<dbReference type="Gene3D" id="3.30.200.20">
    <property type="entry name" value="Phosphorylase Kinase, domain 1"/>
    <property type="match status" value="1"/>
</dbReference>
<dbReference type="Gene3D" id="1.10.510.10">
    <property type="entry name" value="Transferase(Phosphotransferase) domain 1"/>
    <property type="match status" value="1"/>
</dbReference>
<protein>
    <recommendedName>
        <fullName evidence="1">non-specific serine/threonine protein kinase</fullName>
        <ecNumber evidence="1">2.7.11.1</ecNumber>
    </recommendedName>
</protein>
<keyword evidence="2" id="KW-0723">Serine/threonine-protein kinase</keyword>
<keyword evidence="5" id="KW-0418">Kinase</keyword>
<evidence type="ECO:0000313" key="12">
    <source>
        <dbReference type="EMBL" id="CAI2361764.1"/>
    </source>
</evidence>
<evidence type="ECO:0000256" key="9">
    <source>
        <dbReference type="PROSITE-ProRule" id="PRU10141"/>
    </source>
</evidence>
<dbReference type="PANTHER" id="PTHR47634">
    <property type="entry name" value="PROTEIN KINASE DOMAIN-CONTAINING PROTEIN-RELATED"/>
    <property type="match status" value="1"/>
</dbReference>
<feature type="domain" description="Protein kinase" evidence="11">
    <location>
        <begin position="170"/>
        <end position="559"/>
    </location>
</feature>
<accession>A0AAD1U7K5</accession>